<dbReference type="Proteomes" id="UP000729357">
    <property type="component" value="Unassembled WGS sequence"/>
</dbReference>
<organism evidence="1 2">
    <name type="scientific">Aureobasidium melanogenum</name>
    <name type="common">Aureobasidium pullulans var. melanogenum</name>
    <dbReference type="NCBI Taxonomy" id="46634"/>
    <lineage>
        <taxon>Eukaryota</taxon>
        <taxon>Fungi</taxon>
        <taxon>Dikarya</taxon>
        <taxon>Ascomycota</taxon>
        <taxon>Pezizomycotina</taxon>
        <taxon>Dothideomycetes</taxon>
        <taxon>Dothideomycetidae</taxon>
        <taxon>Dothideales</taxon>
        <taxon>Saccotheciaceae</taxon>
        <taxon>Aureobasidium</taxon>
    </lineage>
</organism>
<sequence>MALQQSPQYRGYRVNTHAQAQYDRLYEKHGLSPTADDVAAIKGVIGPVNTRSTIGGQFEAGLLFFLPKSNVRFEQGALLIGWVLEKHKPKLEVWFKITAGDKRGLYHLPAGSPGSRYYPGGEICHEWHPNILDIVGWDKDAIRLLQYAYLRSCIKILQAPVPPPSIEDSRPTINNSTPTDSNMVDLTYSDEEGDIKPETTPISTGDTQLLDVTVEERVQAFREKLEKREVNELQQMLEKQSELPTWIMDLAKAVLRRKMLKELELAESLLL</sequence>
<gene>
    <name evidence="1" type="ORF">KCU98_g6625</name>
</gene>
<feature type="non-terminal residue" evidence="1">
    <location>
        <position position="271"/>
    </location>
</feature>
<name>A0A9P8FTH0_AURME</name>
<keyword evidence="2" id="KW-1185">Reference proteome</keyword>
<evidence type="ECO:0000313" key="1">
    <source>
        <dbReference type="EMBL" id="KAG9982660.1"/>
    </source>
</evidence>
<dbReference type="AlphaFoldDB" id="A0A9P8FTH0"/>
<dbReference type="EMBL" id="JAHFXS010000687">
    <property type="protein sequence ID" value="KAG9982660.1"/>
    <property type="molecule type" value="Genomic_DNA"/>
</dbReference>
<comment type="caution">
    <text evidence="1">The sequence shown here is derived from an EMBL/GenBank/DDBJ whole genome shotgun (WGS) entry which is preliminary data.</text>
</comment>
<reference evidence="1" key="1">
    <citation type="journal article" date="2021" name="J Fungi (Basel)">
        <title>Virulence traits and population genomics of the black yeast Aureobasidium melanogenum.</title>
        <authorList>
            <person name="Cernosa A."/>
            <person name="Sun X."/>
            <person name="Gostincar C."/>
            <person name="Fang C."/>
            <person name="Gunde-Cimerman N."/>
            <person name="Song Z."/>
        </authorList>
    </citation>
    <scope>NUCLEOTIDE SEQUENCE</scope>
    <source>
        <strain evidence="1">EXF-9298</strain>
    </source>
</reference>
<protein>
    <submittedName>
        <fullName evidence="1">Uncharacterized protein</fullName>
    </submittedName>
</protein>
<evidence type="ECO:0000313" key="2">
    <source>
        <dbReference type="Proteomes" id="UP000729357"/>
    </source>
</evidence>
<accession>A0A9P8FTH0</accession>
<reference evidence="1" key="2">
    <citation type="submission" date="2021-08" db="EMBL/GenBank/DDBJ databases">
        <authorList>
            <person name="Gostincar C."/>
            <person name="Sun X."/>
            <person name="Song Z."/>
            <person name="Gunde-Cimerman N."/>
        </authorList>
    </citation>
    <scope>NUCLEOTIDE SEQUENCE</scope>
    <source>
        <strain evidence="1">EXF-9298</strain>
    </source>
</reference>
<proteinExistence type="predicted"/>